<dbReference type="EMBL" id="PZQS01000014">
    <property type="protein sequence ID" value="PVD18906.1"/>
    <property type="molecule type" value="Genomic_DNA"/>
</dbReference>
<evidence type="ECO:0000256" key="3">
    <source>
        <dbReference type="ARBA" id="ARBA00023002"/>
    </source>
</evidence>
<dbReference type="GO" id="GO:0004499">
    <property type="term" value="F:N,N-dimethylaniline monooxygenase activity"/>
    <property type="evidence" value="ECO:0007669"/>
    <property type="project" value="InterPro"/>
</dbReference>
<keyword evidence="1 4" id="KW-0285">Flavoprotein</keyword>
<evidence type="ECO:0000256" key="4">
    <source>
        <dbReference type="RuleBase" id="RU361177"/>
    </source>
</evidence>
<dbReference type="EC" id="1.-.-.-" evidence="4"/>
<reference evidence="6 7" key="1">
    <citation type="submission" date="2018-04" db="EMBL/GenBank/DDBJ databases">
        <title>The genome of golden apple snail Pomacea canaliculata provides insight into stress tolerance and invasive adaptation.</title>
        <authorList>
            <person name="Liu C."/>
            <person name="Liu B."/>
            <person name="Ren Y."/>
            <person name="Zhang Y."/>
            <person name="Wang H."/>
            <person name="Li S."/>
            <person name="Jiang F."/>
            <person name="Yin L."/>
            <person name="Zhang G."/>
            <person name="Qian W."/>
            <person name="Fan W."/>
        </authorList>
    </citation>
    <scope>NUCLEOTIDE SEQUENCE [LARGE SCALE GENOMIC DNA]</scope>
    <source>
        <strain evidence="6">SZHN2017</strain>
        <tissue evidence="6">Muscle</tissue>
    </source>
</reference>
<keyword evidence="7" id="KW-1185">Reference proteome</keyword>
<organism evidence="6 7">
    <name type="scientific">Pomacea canaliculata</name>
    <name type="common">Golden apple snail</name>
    <dbReference type="NCBI Taxonomy" id="400727"/>
    <lineage>
        <taxon>Eukaryota</taxon>
        <taxon>Metazoa</taxon>
        <taxon>Spiralia</taxon>
        <taxon>Lophotrochozoa</taxon>
        <taxon>Mollusca</taxon>
        <taxon>Gastropoda</taxon>
        <taxon>Caenogastropoda</taxon>
        <taxon>Architaenioglossa</taxon>
        <taxon>Ampullarioidea</taxon>
        <taxon>Ampullariidae</taxon>
        <taxon>Pomacea</taxon>
    </lineage>
</organism>
<keyword evidence="3 4" id="KW-0560">Oxidoreductase</keyword>
<dbReference type="AlphaFoldDB" id="A0A2T7NCK7"/>
<sequence>MFPNTLRHTVEMDFISYLDELAEMIGCKPDVWRLLLTDPKLGLRVLCGPCVPSQFRLQGPGHWPGAREAILTVMDRVRYPLQTRRLPPGLPKTIERLREFFYPSKTWIVSLYLTIIGLLFWIIVN</sequence>
<keyword evidence="4" id="KW-0503">Monooxygenase</keyword>
<gene>
    <name evidence="6" type="ORF">C0Q70_21465</name>
</gene>
<evidence type="ECO:0000256" key="5">
    <source>
        <dbReference type="SAM" id="Phobius"/>
    </source>
</evidence>
<protein>
    <recommendedName>
        <fullName evidence="4">Flavin-containing monooxygenase</fullName>
        <ecNumber evidence="4">1.-.-.-</ecNumber>
    </recommendedName>
</protein>
<comment type="similarity">
    <text evidence="4">Belongs to the FMO family.</text>
</comment>
<evidence type="ECO:0000256" key="2">
    <source>
        <dbReference type="ARBA" id="ARBA00022827"/>
    </source>
</evidence>
<feature type="transmembrane region" description="Helical" evidence="5">
    <location>
        <begin position="106"/>
        <end position="124"/>
    </location>
</feature>
<dbReference type="PANTHER" id="PTHR23023">
    <property type="entry name" value="DIMETHYLANILINE MONOOXYGENASE"/>
    <property type="match status" value="1"/>
</dbReference>
<evidence type="ECO:0000313" key="6">
    <source>
        <dbReference type="EMBL" id="PVD18906.1"/>
    </source>
</evidence>
<keyword evidence="5" id="KW-0812">Transmembrane</keyword>
<dbReference type="GO" id="GO:0050660">
    <property type="term" value="F:flavin adenine dinucleotide binding"/>
    <property type="evidence" value="ECO:0007669"/>
    <property type="project" value="InterPro"/>
</dbReference>
<evidence type="ECO:0000313" key="7">
    <source>
        <dbReference type="Proteomes" id="UP000245119"/>
    </source>
</evidence>
<keyword evidence="5" id="KW-0472">Membrane</keyword>
<name>A0A2T7NCK7_POMCA</name>
<keyword evidence="5" id="KW-1133">Transmembrane helix</keyword>
<evidence type="ECO:0000256" key="1">
    <source>
        <dbReference type="ARBA" id="ARBA00022630"/>
    </source>
</evidence>
<dbReference type="OrthoDB" id="66881at2759"/>
<dbReference type="InterPro" id="IPR050346">
    <property type="entry name" value="FMO-like"/>
</dbReference>
<dbReference type="GO" id="GO:0050661">
    <property type="term" value="F:NADP binding"/>
    <property type="evidence" value="ECO:0007669"/>
    <property type="project" value="InterPro"/>
</dbReference>
<proteinExistence type="inferred from homology"/>
<accession>A0A2T7NCK7</accession>
<dbReference type="InterPro" id="IPR020946">
    <property type="entry name" value="Flavin_mOase-like"/>
</dbReference>
<keyword evidence="2 4" id="KW-0274">FAD</keyword>
<dbReference type="Pfam" id="PF00743">
    <property type="entry name" value="FMO-like"/>
    <property type="match status" value="1"/>
</dbReference>
<comment type="cofactor">
    <cofactor evidence="4">
        <name>FAD</name>
        <dbReference type="ChEBI" id="CHEBI:57692"/>
    </cofactor>
</comment>
<dbReference type="Proteomes" id="UP000245119">
    <property type="component" value="Linkage Group LG14"/>
</dbReference>
<comment type="caution">
    <text evidence="6">The sequence shown here is derived from an EMBL/GenBank/DDBJ whole genome shotgun (WGS) entry which is preliminary data.</text>
</comment>